<evidence type="ECO:0000256" key="6">
    <source>
        <dbReference type="ARBA" id="ARBA00023040"/>
    </source>
</evidence>
<comment type="subcellular location">
    <subcellularLocation>
        <location evidence="1">Cell projection</location>
        <location evidence="1">Cilium membrane</location>
        <topology evidence="1">Multi-pass membrane protein</topology>
    </subcellularLocation>
</comment>
<comment type="caution">
    <text evidence="17">The sequence shown here is derived from an EMBL/GenBank/DDBJ whole genome shotgun (WGS) entry which is preliminary data.</text>
</comment>
<keyword evidence="18" id="KW-1185">Reference proteome</keyword>
<evidence type="ECO:0000256" key="7">
    <source>
        <dbReference type="ARBA" id="ARBA00023069"/>
    </source>
</evidence>
<keyword evidence="7" id="KW-0969">Cilium</keyword>
<feature type="compositionally biased region" description="Low complexity" evidence="14">
    <location>
        <begin position="455"/>
        <end position="472"/>
    </location>
</feature>
<feature type="region of interest" description="Disordered" evidence="14">
    <location>
        <begin position="388"/>
        <end position="408"/>
    </location>
</feature>
<keyword evidence="8 15" id="KW-0472">Membrane</keyword>
<keyword evidence="10" id="KW-0675">Receptor</keyword>
<keyword evidence="12" id="KW-0807">Transducer</keyword>
<dbReference type="OrthoDB" id="5980076at2759"/>
<protein>
    <recommendedName>
        <fullName evidence="16">G-protein coupled receptors family 1 profile domain-containing protein</fullName>
    </recommendedName>
</protein>
<feature type="transmembrane region" description="Helical" evidence="15">
    <location>
        <begin position="27"/>
        <end position="48"/>
    </location>
</feature>
<keyword evidence="6" id="KW-0297">G-protein coupled receptor</keyword>
<evidence type="ECO:0000256" key="11">
    <source>
        <dbReference type="ARBA" id="ARBA00023180"/>
    </source>
</evidence>
<reference evidence="17 18" key="1">
    <citation type="journal article" date="2019" name="Sci. Data">
        <title>Hybrid genome assembly and annotation of Danionella translucida.</title>
        <authorList>
            <person name="Kadobianskyi M."/>
            <person name="Schulze L."/>
            <person name="Schuelke M."/>
            <person name="Judkewitz B."/>
        </authorList>
    </citation>
    <scope>NUCLEOTIDE SEQUENCE [LARGE SCALE GENOMIC DNA]</scope>
    <source>
        <strain evidence="17 18">Bolton</strain>
    </source>
</reference>
<feature type="region of interest" description="Disordered" evidence="14">
    <location>
        <begin position="451"/>
        <end position="494"/>
    </location>
</feature>
<dbReference type="Proteomes" id="UP000316079">
    <property type="component" value="Unassembled WGS sequence"/>
</dbReference>
<keyword evidence="2" id="KW-0217">Developmental protein</keyword>
<evidence type="ECO:0000256" key="4">
    <source>
        <dbReference type="ARBA" id="ARBA00022692"/>
    </source>
</evidence>
<proteinExistence type="predicted"/>
<dbReference type="PANTHER" id="PTHR22752:SF10">
    <property type="entry name" value="G-PROTEIN COUPLED RECEPTOR 161"/>
    <property type="match status" value="1"/>
</dbReference>
<evidence type="ECO:0000256" key="1">
    <source>
        <dbReference type="ARBA" id="ARBA00004272"/>
    </source>
</evidence>
<feature type="transmembrane region" description="Helical" evidence="15">
    <location>
        <begin position="60"/>
        <end position="82"/>
    </location>
</feature>
<evidence type="ECO:0000256" key="2">
    <source>
        <dbReference type="ARBA" id="ARBA00022473"/>
    </source>
</evidence>
<dbReference type="STRING" id="623744.A0A553MR65"/>
<evidence type="ECO:0000259" key="16">
    <source>
        <dbReference type="PROSITE" id="PS50262"/>
    </source>
</evidence>
<keyword evidence="11" id="KW-0325">Glycoprotein</keyword>
<evidence type="ECO:0000256" key="10">
    <source>
        <dbReference type="ARBA" id="ARBA00023170"/>
    </source>
</evidence>
<dbReference type="PANTHER" id="PTHR22752">
    <property type="entry name" value="G PROTEIN-COUPLED RECEPTOR"/>
    <property type="match status" value="1"/>
</dbReference>
<keyword evidence="9" id="KW-1015">Disulfide bond</keyword>
<feature type="transmembrane region" description="Helical" evidence="15">
    <location>
        <begin position="234"/>
        <end position="256"/>
    </location>
</feature>
<evidence type="ECO:0000256" key="13">
    <source>
        <dbReference type="ARBA" id="ARBA00023273"/>
    </source>
</evidence>
<evidence type="ECO:0000256" key="9">
    <source>
        <dbReference type="ARBA" id="ARBA00023157"/>
    </source>
</evidence>
<feature type="transmembrane region" description="Helical" evidence="15">
    <location>
        <begin position="158"/>
        <end position="181"/>
    </location>
</feature>
<organism evidence="17 18">
    <name type="scientific">Danionella cerebrum</name>
    <dbReference type="NCBI Taxonomy" id="2873325"/>
    <lineage>
        <taxon>Eukaryota</taxon>
        <taxon>Metazoa</taxon>
        <taxon>Chordata</taxon>
        <taxon>Craniata</taxon>
        <taxon>Vertebrata</taxon>
        <taxon>Euteleostomi</taxon>
        <taxon>Actinopterygii</taxon>
        <taxon>Neopterygii</taxon>
        <taxon>Teleostei</taxon>
        <taxon>Ostariophysi</taxon>
        <taxon>Cypriniformes</taxon>
        <taxon>Danionidae</taxon>
        <taxon>Danioninae</taxon>
        <taxon>Danionella</taxon>
    </lineage>
</organism>
<dbReference type="InterPro" id="IPR017452">
    <property type="entry name" value="GPCR_Rhodpsn_7TM"/>
</dbReference>
<feature type="compositionally biased region" description="Basic and acidic residues" evidence="14">
    <location>
        <begin position="397"/>
        <end position="408"/>
    </location>
</feature>
<evidence type="ECO:0000256" key="14">
    <source>
        <dbReference type="SAM" id="MobiDB-lite"/>
    </source>
</evidence>
<evidence type="ECO:0000313" key="18">
    <source>
        <dbReference type="Proteomes" id="UP000316079"/>
    </source>
</evidence>
<accession>A0A553MR65</accession>
<evidence type="ECO:0000313" key="17">
    <source>
        <dbReference type="EMBL" id="TRY55669.1"/>
    </source>
</evidence>
<keyword evidence="5 15" id="KW-1133">Transmembrane helix</keyword>
<evidence type="ECO:0000256" key="15">
    <source>
        <dbReference type="SAM" id="Phobius"/>
    </source>
</evidence>
<dbReference type="Gene3D" id="1.20.1070.10">
    <property type="entry name" value="Rhodopsin 7-helix transmembrane proteins"/>
    <property type="match status" value="2"/>
</dbReference>
<name>A0A553MR65_9TELE</name>
<feature type="transmembrane region" description="Helical" evidence="15">
    <location>
        <begin position="88"/>
        <end position="117"/>
    </location>
</feature>
<dbReference type="GO" id="GO:0004930">
    <property type="term" value="F:G protein-coupled receptor activity"/>
    <property type="evidence" value="ECO:0007669"/>
    <property type="project" value="UniProtKB-KW"/>
</dbReference>
<feature type="transmembrane region" description="Helical" evidence="15">
    <location>
        <begin position="276"/>
        <end position="295"/>
    </location>
</feature>
<keyword evidence="13" id="KW-0966">Cell projection</keyword>
<dbReference type="SUPFAM" id="SSF81321">
    <property type="entry name" value="Family A G protein-coupled receptor-like"/>
    <property type="match status" value="1"/>
</dbReference>
<keyword evidence="3" id="KW-1003">Cell membrane</keyword>
<dbReference type="EMBL" id="SRMA01027313">
    <property type="protein sequence ID" value="TRY55669.1"/>
    <property type="molecule type" value="Genomic_DNA"/>
</dbReference>
<keyword evidence="4 15" id="KW-0812">Transmembrane</keyword>
<evidence type="ECO:0000256" key="3">
    <source>
        <dbReference type="ARBA" id="ARBA00022475"/>
    </source>
</evidence>
<dbReference type="GO" id="GO:0060170">
    <property type="term" value="C:ciliary membrane"/>
    <property type="evidence" value="ECO:0007669"/>
    <property type="project" value="UniProtKB-SubCell"/>
</dbReference>
<dbReference type="InterPro" id="IPR000276">
    <property type="entry name" value="GPCR_Rhodpsn"/>
</dbReference>
<dbReference type="PRINTS" id="PR00237">
    <property type="entry name" value="GPCRRHODOPSN"/>
</dbReference>
<sequence length="494" mass="54424">MNESFNESSLGNSTDPTSSRSWVIESVLIFTIALFVCLGNLLVVATLYRKPYLLTPSNKFVFSLTLSNLLLSILVLPFVVASSFSGEWLFGVVWCNFSALLYLLISSTSMLTLGAIAIDRKPSFTGHPLPVASLSAGLSSSSLRLSTCTVAWHREVSYTAFWLVWCCLTPLSIMLLCYSLIFRVARQKARKVHCGTVVIVQEPSSSTRNGRKNSAASVSSIGSRRGLTYTGSQCKALVTILVVVGTYLVTWGPYVIVICTEALWGRGSVCPHLETAVTWLSFASAACHPLIYGLWNKTVRKELLWRCCSDQHYRESFISRHKKSRLFSVSNRITDLGMSPHLAAMFAGGGRLYGAGSSTGDTGFSFSQDSGTDTMLLENSSEAAEAFGKRRSSVMFEDQREQHPKAEDQSQHLVRVELNQMIDTFACSMAKAIETDAKLLLFSSESQTESVSMCRSAPRASRAPAAQRPRMQSIDEGIVNDQKEEDHEEDIEEI</sequence>
<dbReference type="Pfam" id="PF00001">
    <property type="entry name" value="7tm_1"/>
    <property type="match status" value="2"/>
</dbReference>
<feature type="domain" description="G-protein coupled receptors family 1 profile" evidence="16">
    <location>
        <begin position="39"/>
        <end position="292"/>
    </location>
</feature>
<feature type="non-terminal residue" evidence="17">
    <location>
        <position position="494"/>
    </location>
</feature>
<evidence type="ECO:0000256" key="12">
    <source>
        <dbReference type="ARBA" id="ARBA00023224"/>
    </source>
</evidence>
<dbReference type="PROSITE" id="PS50262">
    <property type="entry name" value="G_PROTEIN_RECEP_F1_2"/>
    <property type="match status" value="1"/>
</dbReference>
<evidence type="ECO:0000256" key="5">
    <source>
        <dbReference type="ARBA" id="ARBA00022989"/>
    </source>
</evidence>
<dbReference type="GO" id="GO:0055037">
    <property type="term" value="C:recycling endosome"/>
    <property type="evidence" value="ECO:0007669"/>
    <property type="project" value="TreeGrafter"/>
</dbReference>
<dbReference type="AlphaFoldDB" id="A0A553MR65"/>
<gene>
    <name evidence="17" type="ORF">DNTS_016516</name>
</gene>
<evidence type="ECO:0000256" key="8">
    <source>
        <dbReference type="ARBA" id="ARBA00023136"/>
    </source>
</evidence>